<dbReference type="GO" id="GO:0050660">
    <property type="term" value="F:flavin adenine dinucleotide binding"/>
    <property type="evidence" value="ECO:0007669"/>
    <property type="project" value="InterPro"/>
</dbReference>
<dbReference type="OrthoDB" id="269227at2759"/>
<dbReference type="Gene3D" id="3.30.560.10">
    <property type="entry name" value="Glucose Oxidase, domain 3"/>
    <property type="match status" value="1"/>
</dbReference>
<dbReference type="InterPro" id="IPR012132">
    <property type="entry name" value="GMC_OxRdtase"/>
</dbReference>
<sequence>MHFYALVQSTLFCAPPGAFTTTIEIGLKTCKRIGESKSMQKLGLTPFQTTFPGCEKLAGDEYQFLACQVKNAIVTLSHQVGTCKMGDPCDPTTVVDPQLRVKNVQGLRVVDASIMPTVTSGNTNIPTIMIAEKASDIIKQSIGCPNYLQPNYENFINKQ</sequence>
<dbReference type="PANTHER" id="PTHR11552">
    <property type="entry name" value="GLUCOSE-METHANOL-CHOLINE GMC OXIDOREDUCTASE"/>
    <property type="match status" value="1"/>
</dbReference>
<protein>
    <submittedName>
        <fullName evidence="3">Glucose dehydrogenase [FAD, quinone]</fullName>
    </submittedName>
</protein>
<comment type="similarity">
    <text evidence="1">Belongs to the GMC oxidoreductase family.</text>
</comment>
<accession>A0A4Y2UD03</accession>
<dbReference type="Gene3D" id="3.50.50.60">
    <property type="entry name" value="FAD/NAD(P)-binding domain"/>
    <property type="match status" value="1"/>
</dbReference>
<evidence type="ECO:0000313" key="3">
    <source>
        <dbReference type="EMBL" id="GBO10915.1"/>
    </source>
</evidence>
<dbReference type="SUPFAM" id="SSF51905">
    <property type="entry name" value="FAD/NAD(P)-binding domain"/>
    <property type="match status" value="1"/>
</dbReference>
<dbReference type="PANTHER" id="PTHR11552:SF227">
    <property type="entry name" value="GLUCOSE DEHYDROGENASE [FAD, QUINONE]-LIKE PROTEIN"/>
    <property type="match status" value="1"/>
</dbReference>
<name>A0A4Y2UD03_ARAVE</name>
<evidence type="ECO:0000313" key="4">
    <source>
        <dbReference type="Proteomes" id="UP000499080"/>
    </source>
</evidence>
<dbReference type="Proteomes" id="UP000499080">
    <property type="component" value="Unassembled WGS sequence"/>
</dbReference>
<feature type="domain" description="Glucose-methanol-choline oxidoreductase C-terminal" evidence="2">
    <location>
        <begin position="22"/>
        <end position="131"/>
    </location>
</feature>
<organism evidence="3 4">
    <name type="scientific">Araneus ventricosus</name>
    <name type="common">Orbweaver spider</name>
    <name type="synonym">Epeira ventricosa</name>
    <dbReference type="NCBI Taxonomy" id="182803"/>
    <lineage>
        <taxon>Eukaryota</taxon>
        <taxon>Metazoa</taxon>
        <taxon>Ecdysozoa</taxon>
        <taxon>Arthropoda</taxon>
        <taxon>Chelicerata</taxon>
        <taxon>Arachnida</taxon>
        <taxon>Araneae</taxon>
        <taxon>Araneomorphae</taxon>
        <taxon>Entelegynae</taxon>
        <taxon>Araneoidea</taxon>
        <taxon>Araneidae</taxon>
        <taxon>Araneus</taxon>
    </lineage>
</organism>
<dbReference type="InterPro" id="IPR007867">
    <property type="entry name" value="GMC_OxRtase_C"/>
</dbReference>
<dbReference type="InterPro" id="IPR036188">
    <property type="entry name" value="FAD/NAD-bd_sf"/>
</dbReference>
<gene>
    <name evidence="3" type="primary">Gld_46</name>
    <name evidence="3" type="ORF">AVEN_124415_1</name>
</gene>
<dbReference type="Pfam" id="PF05199">
    <property type="entry name" value="GMC_oxred_C"/>
    <property type="match status" value="1"/>
</dbReference>
<dbReference type="GO" id="GO:0016614">
    <property type="term" value="F:oxidoreductase activity, acting on CH-OH group of donors"/>
    <property type="evidence" value="ECO:0007669"/>
    <property type="project" value="InterPro"/>
</dbReference>
<reference evidence="3 4" key="1">
    <citation type="journal article" date="2019" name="Sci. Rep.">
        <title>Orb-weaving spider Araneus ventricosus genome elucidates the spidroin gene catalogue.</title>
        <authorList>
            <person name="Kono N."/>
            <person name="Nakamura H."/>
            <person name="Ohtoshi R."/>
            <person name="Moran D.A.P."/>
            <person name="Shinohara A."/>
            <person name="Yoshida Y."/>
            <person name="Fujiwara M."/>
            <person name="Mori M."/>
            <person name="Tomita M."/>
            <person name="Arakawa K."/>
        </authorList>
    </citation>
    <scope>NUCLEOTIDE SEQUENCE [LARGE SCALE GENOMIC DNA]</scope>
</reference>
<proteinExistence type="inferred from homology"/>
<dbReference type="EMBL" id="BGPR01035889">
    <property type="protein sequence ID" value="GBO10915.1"/>
    <property type="molecule type" value="Genomic_DNA"/>
</dbReference>
<evidence type="ECO:0000259" key="2">
    <source>
        <dbReference type="Pfam" id="PF05199"/>
    </source>
</evidence>
<comment type="caution">
    <text evidence="3">The sequence shown here is derived from an EMBL/GenBank/DDBJ whole genome shotgun (WGS) entry which is preliminary data.</text>
</comment>
<evidence type="ECO:0000256" key="1">
    <source>
        <dbReference type="ARBA" id="ARBA00010790"/>
    </source>
</evidence>
<dbReference type="AlphaFoldDB" id="A0A4Y2UD03"/>
<keyword evidence="4" id="KW-1185">Reference proteome</keyword>